<name>A0ABW8DBK2_9GAMM</name>
<evidence type="ECO:0000313" key="1">
    <source>
        <dbReference type="EMBL" id="MFJ1270084.1"/>
    </source>
</evidence>
<protein>
    <recommendedName>
        <fullName evidence="3">Histidine kinase</fullName>
    </recommendedName>
</protein>
<dbReference type="EMBL" id="JBGORX010000012">
    <property type="protein sequence ID" value="MFJ1270084.1"/>
    <property type="molecule type" value="Genomic_DNA"/>
</dbReference>
<evidence type="ECO:0000313" key="2">
    <source>
        <dbReference type="Proteomes" id="UP001615550"/>
    </source>
</evidence>
<gene>
    <name evidence="1" type="ORF">ACD661_16110</name>
</gene>
<dbReference type="Proteomes" id="UP001615550">
    <property type="component" value="Unassembled WGS sequence"/>
</dbReference>
<sequence length="74" mass="8543">MNLEEKNKIIHDVTNSFVVIKSISKSASNFVNKVLENNNSISNDQVDLFKKAMLSLQKEISKIEIMFHGNFDKW</sequence>
<proteinExistence type="predicted"/>
<keyword evidence="2" id="KW-1185">Reference proteome</keyword>
<comment type="caution">
    <text evidence="1">The sequence shown here is derived from an EMBL/GenBank/DDBJ whole genome shotgun (WGS) entry which is preliminary data.</text>
</comment>
<dbReference type="RefSeq" id="WP_400188874.1">
    <property type="nucleotide sequence ID" value="NZ_JBGORX010000012.1"/>
</dbReference>
<reference evidence="1 2" key="1">
    <citation type="submission" date="2024-08" db="EMBL/GenBank/DDBJ databases">
        <title>Draft Genome Sequence of Legionella lytica strain DSB2004, Isolated From a Fire Sprinkler System.</title>
        <authorList>
            <person name="Everhart A.D."/>
            <person name="Kidane D.T."/>
            <person name="Farone A.L."/>
            <person name="Farone M.B."/>
        </authorList>
    </citation>
    <scope>NUCLEOTIDE SEQUENCE [LARGE SCALE GENOMIC DNA]</scope>
    <source>
        <strain evidence="1 2">DSB2004</strain>
    </source>
</reference>
<accession>A0ABW8DBK2</accession>
<organism evidence="1 2">
    <name type="scientific">Legionella lytica</name>
    <dbReference type="NCBI Taxonomy" id="96232"/>
    <lineage>
        <taxon>Bacteria</taxon>
        <taxon>Pseudomonadati</taxon>
        <taxon>Pseudomonadota</taxon>
        <taxon>Gammaproteobacteria</taxon>
        <taxon>Legionellales</taxon>
        <taxon>Legionellaceae</taxon>
        <taxon>Legionella</taxon>
    </lineage>
</organism>
<evidence type="ECO:0008006" key="3">
    <source>
        <dbReference type="Google" id="ProtNLM"/>
    </source>
</evidence>